<feature type="domain" description="Sugar-binding" evidence="4">
    <location>
        <begin position="64"/>
        <end position="315"/>
    </location>
</feature>
<gene>
    <name evidence="5" type="ORF">KQI42_13865</name>
</gene>
<reference evidence="5 6" key="1">
    <citation type="submission" date="2021-06" db="EMBL/GenBank/DDBJ databases">
        <authorList>
            <person name="Sun Q."/>
            <person name="Li D."/>
        </authorList>
    </citation>
    <scope>NUCLEOTIDE SEQUENCE [LARGE SCALE GENOMIC DNA]</scope>
    <source>
        <strain evidence="5 6">MSJ-40</strain>
    </source>
</reference>
<dbReference type="RefSeq" id="WP_216520814.1">
    <property type="nucleotide sequence ID" value="NZ_JAHLPM010000012.1"/>
</dbReference>
<dbReference type="Proteomes" id="UP000749471">
    <property type="component" value="Unassembled WGS sequence"/>
</dbReference>
<keyword evidence="6" id="KW-1185">Reference proteome</keyword>
<dbReference type="EMBL" id="JAHLPM010000012">
    <property type="protein sequence ID" value="MBU5439105.1"/>
    <property type="molecule type" value="Genomic_DNA"/>
</dbReference>
<keyword evidence="1" id="KW-0805">Transcription regulation</keyword>
<proteinExistence type="predicted"/>
<evidence type="ECO:0000256" key="3">
    <source>
        <dbReference type="ARBA" id="ARBA00023163"/>
    </source>
</evidence>
<name>A0ABS6E9M8_9FIRM</name>
<dbReference type="Pfam" id="PF04198">
    <property type="entry name" value="Sugar-bind"/>
    <property type="match status" value="1"/>
</dbReference>
<dbReference type="InterPro" id="IPR051054">
    <property type="entry name" value="SorC_transcr_regulators"/>
</dbReference>
<organism evidence="5 6">
    <name type="scientific">Tissierella simiarum</name>
    <dbReference type="NCBI Taxonomy" id="2841534"/>
    <lineage>
        <taxon>Bacteria</taxon>
        <taxon>Bacillati</taxon>
        <taxon>Bacillota</taxon>
        <taxon>Tissierellia</taxon>
        <taxon>Tissierellales</taxon>
        <taxon>Tissierellaceae</taxon>
        <taxon>Tissierella</taxon>
    </lineage>
</organism>
<keyword evidence="2" id="KW-0238">DNA-binding</keyword>
<comment type="caution">
    <text evidence="5">The sequence shown here is derived from an EMBL/GenBank/DDBJ whole genome shotgun (WGS) entry which is preliminary data.</text>
</comment>
<protein>
    <submittedName>
        <fullName evidence="5">Sugar-binding transcriptional regulator</fullName>
    </submittedName>
</protein>
<evidence type="ECO:0000313" key="6">
    <source>
        <dbReference type="Proteomes" id="UP000749471"/>
    </source>
</evidence>
<evidence type="ECO:0000256" key="2">
    <source>
        <dbReference type="ARBA" id="ARBA00023125"/>
    </source>
</evidence>
<evidence type="ECO:0000256" key="1">
    <source>
        <dbReference type="ARBA" id="ARBA00023015"/>
    </source>
</evidence>
<evidence type="ECO:0000313" key="5">
    <source>
        <dbReference type="EMBL" id="MBU5439105.1"/>
    </source>
</evidence>
<evidence type="ECO:0000259" key="4">
    <source>
        <dbReference type="Pfam" id="PF04198"/>
    </source>
</evidence>
<accession>A0ABS6E9M8</accession>
<keyword evidence="3" id="KW-0804">Transcription</keyword>
<dbReference type="PANTHER" id="PTHR34294">
    <property type="entry name" value="TRANSCRIPTIONAL REGULATOR-RELATED"/>
    <property type="match status" value="1"/>
</dbReference>
<dbReference type="InterPro" id="IPR007324">
    <property type="entry name" value="Sugar-bd_dom_put"/>
</dbReference>
<sequence length="318" mass="35270">MTINDTRTRKLIEISYMYYIDGMSQNQIAKEYSISRSMVSMMLNEARAKGIVKIEIKDSGDLYCFDLQRKLERIFGIKKAIVIPMLSKDIKNNITQLADAAVNYLTQVIDNNMIIAVSWGRTVYEIANRMKPNGKTNLTISPLVGGIGNEMNIYHANVISDTMSKRLGAVSLGLYAPVFVSTKEVRDIIFKDKSIKKVLETSQNADIAIVGIGSIVSSTMEDIGVLEKEDICNLKDNGIIGDISTCFFDKNGQSVKNNIFSDRTVALSIEELEKIPNIIAVAGGKKKVEAIHGALKGKLMDVLVTDEEVAKEILKKYE</sequence>